<dbReference type="GO" id="GO:0051539">
    <property type="term" value="F:4 iron, 4 sulfur cluster binding"/>
    <property type="evidence" value="ECO:0007669"/>
    <property type="project" value="UniProtKB-KW"/>
</dbReference>
<dbReference type="PROSITE" id="PS00198">
    <property type="entry name" value="4FE4S_FER_1"/>
    <property type="match status" value="2"/>
</dbReference>
<dbReference type="InterPro" id="IPR017896">
    <property type="entry name" value="4Fe4S_Fe-S-bd"/>
</dbReference>
<dbReference type="EC" id="1.6.5.11" evidence="6"/>
<comment type="caution">
    <text evidence="6">The sequence shown here is derived from an EMBL/GenBank/DDBJ whole genome shotgun (WGS) entry which is preliminary data.</text>
</comment>
<evidence type="ECO:0000259" key="5">
    <source>
        <dbReference type="PROSITE" id="PS51379"/>
    </source>
</evidence>
<dbReference type="PANTHER" id="PTHR43687">
    <property type="entry name" value="ADENYLYLSULFATE REDUCTASE, BETA SUBUNIT"/>
    <property type="match status" value="1"/>
</dbReference>
<proteinExistence type="predicted"/>
<keyword evidence="3" id="KW-0408">Iron</keyword>
<organism evidence="6">
    <name type="scientific">bioreactor metagenome</name>
    <dbReference type="NCBI Taxonomy" id="1076179"/>
    <lineage>
        <taxon>unclassified sequences</taxon>
        <taxon>metagenomes</taxon>
        <taxon>ecological metagenomes</taxon>
    </lineage>
</organism>
<dbReference type="PANTHER" id="PTHR43687:SF4">
    <property type="entry name" value="BLR5484 PROTEIN"/>
    <property type="match status" value="1"/>
</dbReference>
<dbReference type="Gene3D" id="3.30.70.20">
    <property type="match status" value="1"/>
</dbReference>
<dbReference type="InterPro" id="IPR017900">
    <property type="entry name" value="4Fe4S_Fe_S_CS"/>
</dbReference>
<name>A0A644X7K0_9ZZZZ</name>
<gene>
    <name evidence="6" type="primary">ndhI_57</name>
    <name evidence="6" type="ORF">SDC9_58132</name>
</gene>
<accession>A0A644X7K0</accession>
<evidence type="ECO:0000256" key="3">
    <source>
        <dbReference type="ARBA" id="ARBA00023004"/>
    </source>
</evidence>
<evidence type="ECO:0000256" key="2">
    <source>
        <dbReference type="ARBA" id="ARBA00022723"/>
    </source>
</evidence>
<feature type="domain" description="4Fe-4S ferredoxin-type" evidence="5">
    <location>
        <begin position="55"/>
        <end position="84"/>
    </location>
</feature>
<sequence length="87" mass="9379">MPNFASNLSKKQVMAKVKGAIVIDRDRCKGCGVCVPACPNSVIRLGDKVNIKGYFYAEPYQDACIGCMNCAAVCPDAVITVYSKKVE</sequence>
<dbReference type="GO" id="GO:0016491">
    <property type="term" value="F:oxidoreductase activity"/>
    <property type="evidence" value="ECO:0007669"/>
    <property type="project" value="UniProtKB-KW"/>
</dbReference>
<dbReference type="EMBL" id="VSSQ01001878">
    <property type="protein sequence ID" value="MPM11781.1"/>
    <property type="molecule type" value="Genomic_DNA"/>
</dbReference>
<dbReference type="PROSITE" id="PS51379">
    <property type="entry name" value="4FE4S_FER_2"/>
    <property type="match status" value="2"/>
</dbReference>
<feature type="domain" description="4Fe-4S ferredoxin-type" evidence="5">
    <location>
        <begin position="19"/>
        <end position="48"/>
    </location>
</feature>
<protein>
    <submittedName>
        <fullName evidence="6">NAD(P)H-quinone oxidoreductase subunit I, chloroplastic</fullName>
        <ecNumber evidence="6">1.6.5.11</ecNumber>
    </submittedName>
</protein>
<keyword evidence="1" id="KW-0004">4Fe-4S</keyword>
<reference evidence="6" key="1">
    <citation type="submission" date="2019-08" db="EMBL/GenBank/DDBJ databases">
        <authorList>
            <person name="Kucharzyk K."/>
            <person name="Murdoch R.W."/>
            <person name="Higgins S."/>
            <person name="Loffler F."/>
        </authorList>
    </citation>
    <scope>NUCLEOTIDE SEQUENCE</scope>
</reference>
<dbReference type="AlphaFoldDB" id="A0A644X7K0"/>
<keyword evidence="6" id="KW-0560">Oxidoreductase</keyword>
<keyword evidence="2" id="KW-0479">Metal-binding</keyword>
<dbReference type="Pfam" id="PF12838">
    <property type="entry name" value="Fer4_7"/>
    <property type="match status" value="1"/>
</dbReference>
<evidence type="ECO:0000256" key="4">
    <source>
        <dbReference type="ARBA" id="ARBA00023014"/>
    </source>
</evidence>
<dbReference type="SUPFAM" id="SSF54862">
    <property type="entry name" value="4Fe-4S ferredoxins"/>
    <property type="match status" value="1"/>
</dbReference>
<dbReference type="InterPro" id="IPR050572">
    <property type="entry name" value="Fe-S_Ferredoxin"/>
</dbReference>
<evidence type="ECO:0000313" key="6">
    <source>
        <dbReference type="EMBL" id="MPM11781.1"/>
    </source>
</evidence>
<keyword evidence="4" id="KW-0411">Iron-sulfur</keyword>
<evidence type="ECO:0000256" key="1">
    <source>
        <dbReference type="ARBA" id="ARBA00022485"/>
    </source>
</evidence>
<dbReference type="GO" id="GO:0046872">
    <property type="term" value="F:metal ion binding"/>
    <property type="evidence" value="ECO:0007669"/>
    <property type="project" value="UniProtKB-KW"/>
</dbReference>